<name>A0A5B9RCV6_9AGAM</name>
<reference evidence="2" key="1">
    <citation type="submission" date="2019-03" db="EMBL/GenBank/DDBJ databases">
        <title>Evidence of extensive intraspecific noncoding reshuffling in a 169kb mitochondrial genome of basidiomycete fungus.</title>
        <authorList>
            <person name="Lee H.-H."/>
            <person name="Ke H.-M."/>
            <person name="Lin C.-Y.I."/>
            <person name="Lee T.J."/>
            <person name="Chung C.-L."/>
            <person name="Tsai I.J."/>
        </authorList>
    </citation>
    <scope>NUCLEOTIDE SEQUENCE</scope>
    <source>
        <strain evidence="2">FFPRI411162</strain>
    </source>
</reference>
<sequence length="294" mass="31886">MIIKNKITINIPKNRLNKNILNNTIFSLNSFTIGTRLSFHSSAVLCGKKLDFIKNMLCLSNKNNSATDNDIPLTEIRSSRKRRRQLDQDNEVELVRGPQRGVYNLTINPPKEENPRHKLENFDLVEHRAIQEVADADRRNIYGDERSLLNIFMFDVYRERLLKGRDEEIFNSVTGTVPLPPKAPLNRTVRFADEVTDSNNSNAVAGPSNLASNSTLPLQAPLGGGPSNAVAGPSNSNLTEGGGSPVESSDSSGLAATVAAEALAGVGAAQQAVVEQIITNDGVSTALSNIGSYF</sequence>
<dbReference type="EMBL" id="MK623259">
    <property type="protein sequence ID" value="QEG57149.1"/>
    <property type="molecule type" value="Genomic_DNA"/>
</dbReference>
<feature type="compositionally biased region" description="Polar residues" evidence="1">
    <location>
        <begin position="198"/>
        <end position="217"/>
    </location>
</feature>
<dbReference type="AlphaFoldDB" id="A0A5B9RCV6"/>
<accession>A0A5B9RCV6</accession>
<geneLocation type="mitochondrion" evidence="2"/>
<evidence type="ECO:0000313" key="2">
    <source>
        <dbReference type="EMBL" id="QEG57149.1"/>
    </source>
</evidence>
<proteinExistence type="predicted"/>
<keyword evidence="2" id="KW-0496">Mitochondrion</keyword>
<evidence type="ECO:0000256" key="1">
    <source>
        <dbReference type="SAM" id="MobiDB-lite"/>
    </source>
</evidence>
<organism evidence="2">
    <name type="scientific">Pyrrhoderma lamaoense</name>
    <dbReference type="NCBI Taxonomy" id="2282106"/>
    <lineage>
        <taxon>Eukaryota</taxon>
        <taxon>Fungi</taxon>
        <taxon>Dikarya</taxon>
        <taxon>Basidiomycota</taxon>
        <taxon>Agaricomycotina</taxon>
        <taxon>Agaricomycetes</taxon>
        <taxon>Hymenochaetales</taxon>
        <taxon>Hymenochaetaceae</taxon>
        <taxon>Pyrrhoderma</taxon>
    </lineage>
</organism>
<protein>
    <submittedName>
        <fullName evidence="2">Uncharacterized protein</fullName>
    </submittedName>
</protein>
<feature type="region of interest" description="Disordered" evidence="1">
    <location>
        <begin position="198"/>
        <end position="252"/>
    </location>
</feature>
<gene>
    <name evidence="2" type="ORF">PLAO_000052</name>
</gene>